<organism evidence="3 4">
    <name type="scientific">Pseudomonas shahriarae</name>
    <dbReference type="NCBI Taxonomy" id="2745512"/>
    <lineage>
        <taxon>Bacteria</taxon>
        <taxon>Pseudomonadati</taxon>
        <taxon>Pseudomonadota</taxon>
        <taxon>Gammaproteobacteria</taxon>
        <taxon>Pseudomonadales</taxon>
        <taxon>Pseudomonadaceae</taxon>
        <taxon>Pseudomonas</taxon>
    </lineage>
</organism>
<dbReference type="InterPro" id="IPR009061">
    <property type="entry name" value="DNA-bd_dom_put_sf"/>
</dbReference>
<keyword evidence="4" id="KW-1185">Reference proteome</keyword>
<dbReference type="NCBIfam" id="TIGR01764">
    <property type="entry name" value="excise"/>
    <property type="match status" value="1"/>
</dbReference>
<dbReference type="InterPro" id="IPR041657">
    <property type="entry name" value="HTH_17"/>
</dbReference>
<evidence type="ECO:0000313" key="3">
    <source>
        <dbReference type="EMBL" id="MDD1009396.1"/>
    </source>
</evidence>
<comment type="caution">
    <text evidence="3">The sequence shown here is derived from an EMBL/GenBank/DDBJ whole genome shotgun (WGS) entry which is preliminary data.</text>
</comment>
<feature type="region of interest" description="Disordered" evidence="1">
    <location>
        <begin position="1"/>
        <end position="28"/>
    </location>
</feature>
<dbReference type="GO" id="GO:0003677">
    <property type="term" value="F:DNA binding"/>
    <property type="evidence" value="ECO:0007669"/>
    <property type="project" value="InterPro"/>
</dbReference>
<name>A0A9X4C3L4_9PSED</name>
<feature type="domain" description="Helix-turn-helix" evidence="2">
    <location>
        <begin position="133"/>
        <end position="179"/>
    </location>
</feature>
<dbReference type="SUPFAM" id="SSF46955">
    <property type="entry name" value="Putative DNA-binding domain"/>
    <property type="match status" value="1"/>
</dbReference>
<proteinExistence type="predicted"/>
<protein>
    <submittedName>
        <fullName evidence="3">Helix-turn-helix domain-containing protein</fullName>
    </submittedName>
</protein>
<evidence type="ECO:0000313" key="4">
    <source>
        <dbReference type="Proteomes" id="UP001148185"/>
    </source>
</evidence>
<reference evidence="3 4" key="1">
    <citation type="submission" date="2022-05" db="EMBL/GenBank/DDBJ databases">
        <title>Novel Pseudomonas spp. Isolated from a Rainbow Trout Aquaculture Facility.</title>
        <authorList>
            <person name="Testerman T."/>
            <person name="Graf J."/>
        </authorList>
    </citation>
    <scope>NUCLEOTIDE SEQUENCE [LARGE SCALE GENOMIC DNA]</scope>
    <source>
        <strain evidence="3 4">ID1042</strain>
    </source>
</reference>
<accession>A0A9X4C3L4</accession>
<evidence type="ECO:0000256" key="1">
    <source>
        <dbReference type="SAM" id="MobiDB-lite"/>
    </source>
</evidence>
<dbReference type="EMBL" id="JAMDHA010000020">
    <property type="protein sequence ID" value="MDD1009396.1"/>
    <property type="molecule type" value="Genomic_DNA"/>
</dbReference>
<sequence>MATDPGVQRKTSKAVIQRENKPKGPRLEEQFESIRTAPVAPKDQRKVSLMRLVGRAHWENNREFEMGKQDEQEAHNESQMARLVRMLASGIEFEELDVMLKALDDYRSAPKVKRQRNRPPAASWSLPEGKISYSIAEAAQLIGVKASTVTGYLNLSGLPSFRLGKRRLILADDLEKWLRVQAAEGRVNTR</sequence>
<dbReference type="AlphaFoldDB" id="A0A9X4C3L4"/>
<dbReference type="InterPro" id="IPR010093">
    <property type="entry name" value="SinI_DNA-bd"/>
</dbReference>
<gene>
    <name evidence="3" type="ORF">M5G27_18125</name>
</gene>
<evidence type="ECO:0000259" key="2">
    <source>
        <dbReference type="Pfam" id="PF12728"/>
    </source>
</evidence>
<dbReference type="Proteomes" id="UP001148185">
    <property type="component" value="Unassembled WGS sequence"/>
</dbReference>
<feature type="compositionally biased region" description="Basic and acidic residues" evidence="1">
    <location>
        <begin position="16"/>
        <end position="28"/>
    </location>
</feature>
<dbReference type="Pfam" id="PF12728">
    <property type="entry name" value="HTH_17"/>
    <property type="match status" value="1"/>
</dbReference>